<evidence type="ECO:0000313" key="1">
    <source>
        <dbReference type="EMBL" id="MBP2027625.1"/>
    </source>
</evidence>
<dbReference type="InterPro" id="IPR001451">
    <property type="entry name" value="Hexapep"/>
</dbReference>
<dbReference type="InterPro" id="IPR011004">
    <property type="entry name" value="Trimer_LpxA-like_sf"/>
</dbReference>
<dbReference type="SUPFAM" id="SSF51161">
    <property type="entry name" value="Trimeric LpxA-like enzymes"/>
    <property type="match status" value="1"/>
</dbReference>
<dbReference type="PANTHER" id="PTHR13061">
    <property type="entry name" value="DYNACTIN SUBUNIT P25"/>
    <property type="match status" value="1"/>
</dbReference>
<keyword evidence="2" id="KW-1185">Reference proteome</keyword>
<dbReference type="InterPro" id="IPR050484">
    <property type="entry name" value="Transf_Hexapept/Carb_Anhydrase"/>
</dbReference>
<accession>A0ABS4KIL5</accession>
<dbReference type="CDD" id="cd04645">
    <property type="entry name" value="LbH_gamma_CA_like"/>
    <property type="match status" value="1"/>
</dbReference>
<dbReference type="PANTHER" id="PTHR13061:SF29">
    <property type="entry name" value="GAMMA CARBONIC ANHYDRASE-LIKE 1, MITOCHONDRIAL-RELATED"/>
    <property type="match status" value="1"/>
</dbReference>
<proteinExistence type="predicted"/>
<evidence type="ECO:0000313" key="2">
    <source>
        <dbReference type="Proteomes" id="UP001314903"/>
    </source>
</evidence>
<comment type="caution">
    <text evidence="1">The sequence shown here is derived from an EMBL/GenBank/DDBJ whole genome shotgun (WGS) entry which is preliminary data.</text>
</comment>
<sequence length="166" mass="17662">MIKDYKGNSPDISNCCFLAGNADVIGNVYIGEKSSIWYGTILRADEGSITIGKGSNIQDLCIVHVDKDYPVVVGDNVTVGHRVILHGAEISDNVIVGMGSIIMDGAKIGKNSIIGAGSLIPQGKEFPEGVLILGSPGKVIRNLSEEEIEGIKKSAEHYTELAENHK</sequence>
<dbReference type="Proteomes" id="UP001314903">
    <property type="component" value="Unassembled WGS sequence"/>
</dbReference>
<gene>
    <name evidence="1" type="ORF">J2Z35_001422</name>
</gene>
<dbReference type="Pfam" id="PF00132">
    <property type="entry name" value="Hexapep"/>
    <property type="match status" value="1"/>
</dbReference>
<dbReference type="EMBL" id="JAGGLI010000013">
    <property type="protein sequence ID" value="MBP2027625.1"/>
    <property type="molecule type" value="Genomic_DNA"/>
</dbReference>
<name>A0ABS4KIL5_9FIRM</name>
<reference evidence="1 2" key="1">
    <citation type="submission" date="2021-03" db="EMBL/GenBank/DDBJ databases">
        <title>Genomic Encyclopedia of Type Strains, Phase IV (KMG-IV): sequencing the most valuable type-strain genomes for metagenomic binning, comparative biology and taxonomic classification.</title>
        <authorList>
            <person name="Goeker M."/>
        </authorList>
    </citation>
    <scope>NUCLEOTIDE SEQUENCE [LARGE SCALE GENOMIC DNA]</scope>
    <source>
        <strain evidence="1 2">DSM 27512</strain>
    </source>
</reference>
<dbReference type="Gene3D" id="2.160.10.10">
    <property type="entry name" value="Hexapeptide repeat proteins"/>
    <property type="match status" value="1"/>
</dbReference>
<protein>
    <submittedName>
        <fullName evidence="1">Carbonic anhydrase/acetyltransferase-like protein (Isoleucine patch superfamily)</fullName>
    </submittedName>
</protein>
<dbReference type="InterPro" id="IPR047324">
    <property type="entry name" value="LbH_gamma_CA-like"/>
</dbReference>
<organism evidence="1 2">
    <name type="scientific">Acetoanaerobium pronyense</name>
    <dbReference type="NCBI Taxonomy" id="1482736"/>
    <lineage>
        <taxon>Bacteria</taxon>
        <taxon>Bacillati</taxon>
        <taxon>Bacillota</taxon>
        <taxon>Clostridia</taxon>
        <taxon>Peptostreptococcales</taxon>
        <taxon>Filifactoraceae</taxon>
        <taxon>Acetoanaerobium</taxon>
    </lineage>
</organism>